<evidence type="ECO:0000259" key="6">
    <source>
        <dbReference type="PROSITE" id="PS50215"/>
    </source>
</evidence>
<dbReference type="SUPFAM" id="SSF57552">
    <property type="entry name" value="Blood coagulation inhibitor (disintegrin)"/>
    <property type="match status" value="1"/>
</dbReference>
<dbReference type="SUPFAM" id="SSF55486">
    <property type="entry name" value="Metalloproteases ('zincins'), catalytic domain"/>
    <property type="match status" value="1"/>
</dbReference>
<keyword evidence="4" id="KW-0479">Metal-binding</keyword>
<comment type="caution">
    <text evidence="7">The sequence shown here is derived from an EMBL/GenBank/DDBJ whole genome shotgun (WGS) entry which is preliminary data.</text>
</comment>
<dbReference type="InterPro" id="IPR036436">
    <property type="entry name" value="Disintegrin_dom_sf"/>
</dbReference>
<dbReference type="OrthoDB" id="5951731at2759"/>
<feature type="domain" description="Disintegrin" evidence="5">
    <location>
        <begin position="96"/>
        <end position="189"/>
    </location>
</feature>
<dbReference type="Proteomes" id="UP000193411">
    <property type="component" value="Unassembled WGS sequence"/>
</dbReference>
<dbReference type="SMART" id="SM00050">
    <property type="entry name" value="DISIN"/>
    <property type="match status" value="1"/>
</dbReference>
<evidence type="ECO:0000256" key="1">
    <source>
        <dbReference type="ARBA" id="ARBA00023157"/>
    </source>
</evidence>
<dbReference type="FunFam" id="4.10.70.10:FF:000003">
    <property type="entry name" value="Disintegrin and metalloproteinase domain-containing protein 17"/>
    <property type="match status" value="1"/>
</dbReference>
<gene>
    <name evidence="7" type="ORF">BCR44DRAFT_132405</name>
</gene>
<name>A0A1Y2HUM0_9FUNG</name>
<keyword evidence="1" id="KW-1015">Disulfide bond</keyword>
<dbReference type="EMBL" id="MCFL01000009">
    <property type="protein sequence ID" value="ORZ38199.1"/>
    <property type="molecule type" value="Genomic_DNA"/>
</dbReference>
<feature type="non-terminal residue" evidence="7">
    <location>
        <position position="201"/>
    </location>
</feature>
<protein>
    <recommendedName>
        <fullName evidence="3">Disintegrin and metalloproteinase domain-containing protein B</fullName>
    </recommendedName>
</protein>
<keyword evidence="4" id="KW-0862">Zinc</keyword>
<feature type="binding site" evidence="4">
    <location>
        <position position="37"/>
    </location>
    <ligand>
        <name>Zn(2+)</name>
        <dbReference type="ChEBI" id="CHEBI:29105"/>
        <note>catalytic</note>
    </ligand>
</feature>
<dbReference type="InterPro" id="IPR001762">
    <property type="entry name" value="Disintegrin_dom"/>
</dbReference>
<feature type="binding site" evidence="4">
    <location>
        <position position="31"/>
    </location>
    <ligand>
        <name>Zn(2+)</name>
        <dbReference type="ChEBI" id="CHEBI:29105"/>
        <note>catalytic</note>
    </ligand>
</feature>
<evidence type="ECO:0000256" key="4">
    <source>
        <dbReference type="PROSITE-ProRule" id="PRU00276"/>
    </source>
</evidence>
<dbReference type="GO" id="GO:0004222">
    <property type="term" value="F:metalloendopeptidase activity"/>
    <property type="evidence" value="ECO:0007669"/>
    <property type="project" value="InterPro"/>
</dbReference>
<reference evidence="7 8" key="1">
    <citation type="submission" date="2016-07" db="EMBL/GenBank/DDBJ databases">
        <title>Pervasive Adenine N6-methylation of Active Genes in Fungi.</title>
        <authorList>
            <consortium name="DOE Joint Genome Institute"/>
            <person name="Mondo S.J."/>
            <person name="Dannebaum R.O."/>
            <person name="Kuo R.C."/>
            <person name="Labutti K."/>
            <person name="Haridas S."/>
            <person name="Kuo A."/>
            <person name="Salamov A."/>
            <person name="Ahrendt S.R."/>
            <person name="Lipzen A."/>
            <person name="Sullivan W."/>
            <person name="Andreopoulos W.B."/>
            <person name="Clum A."/>
            <person name="Lindquist E."/>
            <person name="Daum C."/>
            <person name="Ramamoorthy G.K."/>
            <person name="Gryganskyi A."/>
            <person name="Culley D."/>
            <person name="Magnuson J.K."/>
            <person name="James T.Y."/>
            <person name="O'Malley M.A."/>
            <person name="Stajich J.E."/>
            <person name="Spatafora J.W."/>
            <person name="Visel A."/>
            <person name="Grigoriev I.V."/>
        </authorList>
    </citation>
    <scope>NUCLEOTIDE SEQUENCE [LARGE SCALE GENOMIC DNA]</scope>
    <source>
        <strain evidence="7 8">PL171</strain>
    </source>
</reference>
<dbReference type="GO" id="GO:0046872">
    <property type="term" value="F:metal ion binding"/>
    <property type="evidence" value="ECO:0007669"/>
    <property type="project" value="UniProtKB-KW"/>
</dbReference>
<dbReference type="GO" id="GO:0006508">
    <property type="term" value="P:proteolysis"/>
    <property type="evidence" value="ECO:0007669"/>
    <property type="project" value="InterPro"/>
</dbReference>
<evidence type="ECO:0000256" key="3">
    <source>
        <dbReference type="ARBA" id="ARBA00074021"/>
    </source>
</evidence>
<dbReference type="InterPro" id="IPR001590">
    <property type="entry name" value="Peptidase_M12B"/>
</dbReference>
<dbReference type="Gene3D" id="3.40.390.10">
    <property type="entry name" value="Collagenase (Catalytic Domain)"/>
    <property type="match status" value="1"/>
</dbReference>
<dbReference type="PANTHER" id="PTHR11905:SF159">
    <property type="entry name" value="ADAM METALLOPROTEASE"/>
    <property type="match status" value="1"/>
</dbReference>
<evidence type="ECO:0000313" key="8">
    <source>
        <dbReference type="Proteomes" id="UP000193411"/>
    </source>
</evidence>
<feature type="active site" evidence="4">
    <location>
        <position position="28"/>
    </location>
</feature>
<sequence length="201" mass="20492">MCGAYACGIDYTSRDSGMGNMASTLAHEIGHNLNLMHDSQGNSCPSSGFVMASTGCSSCSNYPTQFSTCSRDQLSSWFSSSGANTAGNPTCLNNIPSLCGNGIVDPGEQCDSGNTFSGSSCCTGSCQLRANAQCDTSNGKCCDTSTCRFRPLGHECRAAGQGSPRDSACDLADTCSGTSARCPDIQRANGTVCTTASSGPG</sequence>
<organism evidence="7 8">
    <name type="scientific">Catenaria anguillulae PL171</name>
    <dbReference type="NCBI Taxonomy" id="765915"/>
    <lineage>
        <taxon>Eukaryota</taxon>
        <taxon>Fungi</taxon>
        <taxon>Fungi incertae sedis</taxon>
        <taxon>Blastocladiomycota</taxon>
        <taxon>Blastocladiomycetes</taxon>
        <taxon>Blastocladiales</taxon>
        <taxon>Catenariaceae</taxon>
        <taxon>Catenaria</taxon>
    </lineage>
</organism>
<dbReference type="Pfam" id="PF00200">
    <property type="entry name" value="Disintegrin"/>
    <property type="match status" value="1"/>
</dbReference>
<dbReference type="PROSITE" id="PS50214">
    <property type="entry name" value="DISINTEGRIN_2"/>
    <property type="match status" value="1"/>
</dbReference>
<dbReference type="InterPro" id="IPR024079">
    <property type="entry name" value="MetalloPept_cat_dom_sf"/>
</dbReference>
<evidence type="ECO:0000313" key="7">
    <source>
        <dbReference type="EMBL" id="ORZ38199.1"/>
    </source>
</evidence>
<comment type="function">
    <text evidence="2">Probable zinc protease.</text>
</comment>
<comment type="caution">
    <text evidence="4">Lacks conserved residue(s) required for the propagation of feature annotation.</text>
</comment>
<evidence type="ECO:0000256" key="2">
    <source>
        <dbReference type="ARBA" id="ARBA00056552"/>
    </source>
</evidence>
<feature type="binding site" evidence="4">
    <location>
        <position position="27"/>
    </location>
    <ligand>
        <name>Zn(2+)</name>
        <dbReference type="ChEBI" id="CHEBI:29105"/>
        <note>catalytic</note>
    </ligand>
</feature>
<dbReference type="STRING" id="765915.A0A1Y2HUM0"/>
<accession>A0A1Y2HUM0</accession>
<evidence type="ECO:0000259" key="5">
    <source>
        <dbReference type="PROSITE" id="PS50214"/>
    </source>
</evidence>
<proteinExistence type="predicted"/>
<feature type="domain" description="Peptidase M12B" evidence="6">
    <location>
        <begin position="1"/>
        <end position="90"/>
    </location>
</feature>
<dbReference type="Pfam" id="PF01421">
    <property type="entry name" value="Reprolysin"/>
    <property type="match status" value="1"/>
</dbReference>
<keyword evidence="8" id="KW-1185">Reference proteome</keyword>
<dbReference type="Gene3D" id="4.10.70.10">
    <property type="entry name" value="Disintegrin domain"/>
    <property type="match status" value="1"/>
</dbReference>
<dbReference type="PANTHER" id="PTHR11905">
    <property type="entry name" value="ADAM A DISINTEGRIN AND METALLOPROTEASE DOMAIN"/>
    <property type="match status" value="1"/>
</dbReference>
<dbReference type="AlphaFoldDB" id="A0A1Y2HUM0"/>
<dbReference type="PROSITE" id="PS50215">
    <property type="entry name" value="ADAM_MEPRO"/>
    <property type="match status" value="1"/>
</dbReference>